<evidence type="ECO:0000313" key="5">
    <source>
        <dbReference type="EMBL" id="GHP08438.1"/>
    </source>
</evidence>
<dbReference type="Proteomes" id="UP000660262">
    <property type="component" value="Unassembled WGS sequence"/>
</dbReference>
<dbReference type="InterPro" id="IPR036962">
    <property type="entry name" value="Glyco_hydro_3_N_sf"/>
</dbReference>
<dbReference type="InterPro" id="IPR050226">
    <property type="entry name" value="NagZ_Beta-hexosaminidase"/>
</dbReference>
<dbReference type="InterPro" id="IPR001764">
    <property type="entry name" value="Glyco_hydro_3_N"/>
</dbReference>
<organism evidence="5 6">
    <name type="scientific">Pycnococcus provasolii</name>
    <dbReference type="NCBI Taxonomy" id="41880"/>
    <lineage>
        <taxon>Eukaryota</taxon>
        <taxon>Viridiplantae</taxon>
        <taxon>Chlorophyta</taxon>
        <taxon>Pseudoscourfieldiophyceae</taxon>
        <taxon>Pseudoscourfieldiales</taxon>
        <taxon>Pycnococcaceae</taxon>
        <taxon>Pycnococcus</taxon>
    </lineage>
</organism>
<keyword evidence="3" id="KW-0326">Glycosidase</keyword>
<dbReference type="GO" id="GO:0004553">
    <property type="term" value="F:hydrolase activity, hydrolyzing O-glycosyl compounds"/>
    <property type="evidence" value="ECO:0007669"/>
    <property type="project" value="InterPro"/>
</dbReference>
<reference evidence="5" key="1">
    <citation type="submission" date="2020-10" db="EMBL/GenBank/DDBJ databases">
        <title>Unveiling of a novel bifunctional photoreceptor, Dualchrome1, isolated from a cosmopolitan green alga.</title>
        <authorList>
            <person name="Suzuki S."/>
            <person name="Kawachi M."/>
        </authorList>
    </citation>
    <scope>NUCLEOTIDE SEQUENCE</scope>
    <source>
        <strain evidence="5">NIES 2893</strain>
    </source>
</reference>
<name>A0A830HND8_9CHLO</name>
<dbReference type="EMBL" id="BNJQ01000020">
    <property type="protein sequence ID" value="GHP08438.1"/>
    <property type="molecule type" value="Genomic_DNA"/>
</dbReference>
<dbReference type="InterPro" id="IPR017853">
    <property type="entry name" value="GH"/>
</dbReference>
<evidence type="ECO:0000313" key="6">
    <source>
        <dbReference type="Proteomes" id="UP000660262"/>
    </source>
</evidence>
<keyword evidence="6" id="KW-1185">Reference proteome</keyword>
<gene>
    <name evidence="5" type="ORF">PPROV_000717700</name>
</gene>
<dbReference type="PANTHER" id="PTHR30480">
    <property type="entry name" value="BETA-HEXOSAMINIDASE-RELATED"/>
    <property type="match status" value="1"/>
</dbReference>
<accession>A0A830HND8</accession>
<evidence type="ECO:0000256" key="1">
    <source>
        <dbReference type="ARBA" id="ARBA00005336"/>
    </source>
</evidence>
<proteinExistence type="inferred from homology"/>
<keyword evidence="2" id="KW-0378">Hydrolase</keyword>
<comment type="similarity">
    <text evidence="1">Belongs to the glycosyl hydrolase 3 family.</text>
</comment>
<dbReference type="Gene3D" id="3.20.20.300">
    <property type="entry name" value="Glycoside hydrolase, family 3, N-terminal domain"/>
    <property type="match status" value="1"/>
</dbReference>
<dbReference type="PANTHER" id="PTHR30480:SF16">
    <property type="entry name" value="GLYCOSIDE HYDROLASE FAMILY 3 DOMAIN PROTEIN"/>
    <property type="match status" value="1"/>
</dbReference>
<comment type="caution">
    <text evidence="5">The sequence shown here is derived from an EMBL/GenBank/DDBJ whole genome shotgun (WGS) entry which is preliminary data.</text>
</comment>
<dbReference type="SUPFAM" id="SSF51445">
    <property type="entry name" value="(Trans)glycosidases"/>
    <property type="match status" value="1"/>
</dbReference>
<sequence length="385" mass="40208">MADPRPGPPPASRLVFFGFDGHDVTPHAERMVAAGCGGVVLFARNVASPAQVASLSMRLKRLALKRTPNNRRLLVLIDQEGGRVQRIKSPATIVPAMRDVGASNKPPHAASQVGRVLGTELRAMGVDVNFAPVADVDTNPDNPVIGARAFSRDSQVVGGAAAAFVRAQQACGVAAVAKHWPGHGDTSKDTHVGACTVPHSLKRLSSVEFPPFAKAANAGVAGMLVAHVSCPALKSGDEYAGVRDDGKLPATLSRGAVDALRRISGANERYRGVVFTDDMEMGAMVKNYGVALASAAAVAAGCDAILMCHGEQRQKDAIDSITDAAASGVISEQRMAEAHANLDALMDRYCAPPPMEAPNAEHVLTIVGSAENRRIVEALLRDGGK</sequence>
<evidence type="ECO:0000256" key="3">
    <source>
        <dbReference type="ARBA" id="ARBA00023295"/>
    </source>
</evidence>
<evidence type="ECO:0000256" key="2">
    <source>
        <dbReference type="ARBA" id="ARBA00022801"/>
    </source>
</evidence>
<dbReference type="AlphaFoldDB" id="A0A830HND8"/>
<dbReference type="GO" id="GO:0009254">
    <property type="term" value="P:peptidoglycan turnover"/>
    <property type="evidence" value="ECO:0007669"/>
    <property type="project" value="TreeGrafter"/>
</dbReference>
<dbReference type="OrthoDB" id="2016932at2759"/>
<dbReference type="GO" id="GO:0005975">
    <property type="term" value="P:carbohydrate metabolic process"/>
    <property type="evidence" value="ECO:0007669"/>
    <property type="project" value="InterPro"/>
</dbReference>
<protein>
    <recommendedName>
        <fullName evidence="4">Glycoside hydrolase family 3 N-terminal domain-containing protein</fullName>
    </recommendedName>
</protein>
<feature type="domain" description="Glycoside hydrolase family 3 N-terminal" evidence="4">
    <location>
        <begin position="31"/>
        <end position="339"/>
    </location>
</feature>
<dbReference type="Pfam" id="PF00933">
    <property type="entry name" value="Glyco_hydro_3"/>
    <property type="match status" value="1"/>
</dbReference>
<evidence type="ECO:0000259" key="4">
    <source>
        <dbReference type="Pfam" id="PF00933"/>
    </source>
</evidence>